<dbReference type="GO" id="GO:0016874">
    <property type="term" value="F:ligase activity"/>
    <property type="evidence" value="ECO:0007669"/>
    <property type="project" value="UniProtKB-KW"/>
</dbReference>
<feature type="domain" description="AMP-dependent synthetase/ligase" evidence="3">
    <location>
        <begin position="40"/>
        <end position="369"/>
    </location>
</feature>
<keyword evidence="6" id="KW-1185">Reference proteome</keyword>
<evidence type="ECO:0000256" key="1">
    <source>
        <dbReference type="ARBA" id="ARBA00006432"/>
    </source>
</evidence>
<dbReference type="RefSeq" id="WP_270169951.1">
    <property type="nucleotide sequence ID" value="NZ_CP089391.1"/>
</dbReference>
<name>A0ABY7MSP6_9BRAD</name>
<gene>
    <name evidence="5" type="ORF">I3J27_13575</name>
</gene>
<accession>A0ABY7MSP6</accession>
<evidence type="ECO:0000313" key="5">
    <source>
        <dbReference type="EMBL" id="WBL81397.1"/>
    </source>
</evidence>
<dbReference type="PROSITE" id="PS00455">
    <property type="entry name" value="AMP_BINDING"/>
    <property type="match status" value="1"/>
</dbReference>
<sequence>MTAETTVYARFRETALRRGEAGFLNVLPETAGIYGIAAGEISYRAMLDRVEHWRSAFAHQGYGEGHRVGLLLQNRPVFIELWLALNALGVSVVPINPDLRMSELEYIVAHSEMNAAFVLAERRDEVAAAARQAGRAIAVVTDGDEVPPPFGGRLAAAAGDGATECALLYTSGTTGQPKGCVLTNIYFLHSGNWYRDVGGLCGLKAEGERMITPLPLFHMNAMAVSLMAMLSVGGCLTMLDRFHPRSWWASVRDSRATCLHYLGVMPSMLMSAPESPQDKAHTVRFGLGAGVDKLLHAPFEARFGFPLIEAWAMTETGSGGVIAANVEPRKIGTSCFGRPAGEVEIRIVDESGNDAVVDMPGELLVRRAGADPRYGFFREYLKNPQATADAWAGGWLHTGDIVSRDADGDLHFVDRKKNVIRRSGENIAAVEVESVLNRHPAIRQAAVAATPDQVRGDEVAAVIIAEQAGANRQLAEDIVRWSLEQMAYYKAPGWICFVDSLPLTATEKIQRGGLKDYVAKLMGEGAFFDLRDLKRRQV</sequence>
<feature type="domain" description="AMP-binding enzyme C-terminal" evidence="4">
    <location>
        <begin position="431"/>
        <end position="508"/>
    </location>
</feature>
<dbReference type="Pfam" id="PF00501">
    <property type="entry name" value="AMP-binding"/>
    <property type="match status" value="1"/>
</dbReference>
<keyword evidence="2 5" id="KW-0436">Ligase</keyword>
<dbReference type="Proteomes" id="UP001179614">
    <property type="component" value="Chromosome"/>
</dbReference>
<dbReference type="CDD" id="cd05934">
    <property type="entry name" value="FACL_DitJ_like"/>
    <property type="match status" value="1"/>
</dbReference>
<evidence type="ECO:0000313" key="6">
    <source>
        <dbReference type="Proteomes" id="UP001179614"/>
    </source>
</evidence>
<organism evidence="5 6">
    <name type="scientific">Bradyrhizobium xenonodulans</name>
    <dbReference type="NCBI Taxonomy" id="2736875"/>
    <lineage>
        <taxon>Bacteria</taxon>
        <taxon>Pseudomonadati</taxon>
        <taxon>Pseudomonadota</taxon>
        <taxon>Alphaproteobacteria</taxon>
        <taxon>Hyphomicrobiales</taxon>
        <taxon>Nitrobacteraceae</taxon>
        <taxon>Bradyrhizobium</taxon>
    </lineage>
</organism>
<dbReference type="SUPFAM" id="SSF56801">
    <property type="entry name" value="Acetyl-CoA synthetase-like"/>
    <property type="match status" value="1"/>
</dbReference>
<dbReference type="PANTHER" id="PTHR43201">
    <property type="entry name" value="ACYL-COA SYNTHETASE"/>
    <property type="match status" value="1"/>
</dbReference>
<dbReference type="InterPro" id="IPR042099">
    <property type="entry name" value="ANL_N_sf"/>
</dbReference>
<dbReference type="InterPro" id="IPR025110">
    <property type="entry name" value="AMP-bd_C"/>
</dbReference>
<evidence type="ECO:0000259" key="4">
    <source>
        <dbReference type="Pfam" id="PF13193"/>
    </source>
</evidence>
<dbReference type="InterPro" id="IPR020845">
    <property type="entry name" value="AMP-binding_CS"/>
</dbReference>
<comment type="similarity">
    <text evidence="1">Belongs to the ATP-dependent AMP-binding enzyme family.</text>
</comment>
<evidence type="ECO:0000259" key="3">
    <source>
        <dbReference type="Pfam" id="PF00501"/>
    </source>
</evidence>
<dbReference type="Gene3D" id="3.30.300.30">
    <property type="match status" value="1"/>
</dbReference>
<reference evidence="5" key="1">
    <citation type="submission" date="2021-12" db="EMBL/GenBank/DDBJ databases">
        <title>Bradyrhizobium xenonodulans sp. nov.</title>
        <authorList>
            <person name="Claassens R."/>
            <person name="Venter S.N."/>
            <person name="Beukes C.W."/>
            <person name="Stepkowski T."/>
            <person name="Steenkamp E.T."/>
        </authorList>
    </citation>
    <scope>NUCLEOTIDE SEQUENCE</scope>
    <source>
        <strain evidence="5">14AB</strain>
    </source>
</reference>
<proteinExistence type="inferred from homology"/>
<dbReference type="Gene3D" id="3.40.50.12780">
    <property type="entry name" value="N-terminal domain of ligase-like"/>
    <property type="match status" value="1"/>
</dbReference>
<dbReference type="InterPro" id="IPR000873">
    <property type="entry name" value="AMP-dep_synth/lig_dom"/>
</dbReference>
<dbReference type="EMBL" id="CP089391">
    <property type="protein sequence ID" value="WBL81397.1"/>
    <property type="molecule type" value="Genomic_DNA"/>
</dbReference>
<dbReference type="InterPro" id="IPR045851">
    <property type="entry name" value="AMP-bd_C_sf"/>
</dbReference>
<protein>
    <submittedName>
        <fullName evidence="5">ATP-dependent acyl-CoA ligase</fullName>
    </submittedName>
</protein>
<dbReference type="PANTHER" id="PTHR43201:SF5">
    <property type="entry name" value="MEDIUM-CHAIN ACYL-COA LIGASE ACSF2, MITOCHONDRIAL"/>
    <property type="match status" value="1"/>
</dbReference>
<dbReference type="Pfam" id="PF13193">
    <property type="entry name" value="AMP-binding_C"/>
    <property type="match status" value="1"/>
</dbReference>
<evidence type="ECO:0000256" key="2">
    <source>
        <dbReference type="ARBA" id="ARBA00022598"/>
    </source>
</evidence>